<proteinExistence type="predicted"/>
<dbReference type="STRING" id="1715693.PH7735_02111"/>
<evidence type="ECO:0000256" key="1">
    <source>
        <dbReference type="SAM" id="Phobius"/>
    </source>
</evidence>
<accession>A0A0P1IGA1</accession>
<dbReference type="GeneID" id="83881141"/>
<dbReference type="Proteomes" id="UP000051870">
    <property type="component" value="Unassembled WGS sequence"/>
</dbReference>
<dbReference type="RefSeq" id="WP_058311313.1">
    <property type="nucleotide sequence ID" value="NZ_CYTW01000002.1"/>
</dbReference>
<protein>
    <submittedName>
        <fullName evidence="2">Putative integral membrane protein</fullName>
    </submittedName>
</protein>
<feature type="transmembrane region" description="Helical" evidence="1">
    <location>
        <begin position="210"/>
        <end position="229"/>
    </location>
</feature>
<dbReference type="InterPro" id="IPR018692">
    <property type="entry name" value="DUF2189"/>
</dbReference>
<feature type="transmembrane region" description="Helical" evidence="1">
    <location>
        <begin position="63"/>
        <end position="84"/>
    </location>
</feature>
<name>A0A0P1IGA1_9RHOB</name>
<dbReference type="EMBL" id="CYTW01000002">
    <property type="protein sequence ID" value="CUJ98692.1"/>
    <property type="molecule type" value="Genomic_DNA"/>
</dbReference>
<keyword evidence="1" id="KW-1133">Transmembrane helix</keyword>
<dbReference type="AlphaFoldDB" id="A0A0P1IGA1"/>
<sequence length="271" mass="29878">MPETPKQGVPELGDVNTAMLKEALRLGWRDFLTKPGFGLIFASFYVIVGWILAWITVQTGQSYWLVFAAIGFPLLGPFAAVGLYEVSRRLEEGRAMDVYAIFGVIGRQSKRQMPSICAVIVIVFLFWFFLAHMIFALFLGLSTMTNVSSSFEVYTTVNGLTMLAVGTTVGAFFALLLFMITVLSLPLLLDREIDFVTAMITSFQYVQAHFVIMLVWAVIISVATFVAMAPAFLGLLIVLPVLGHATWHLYALIKRAGRVTDTEGSAQALEA</sequence>
<evidence type="ECO:0000313" key="3">
    <source>
        <dbReference type="Proteomes" id="UP000051870"/>
    </source>
</evidence>
<feature type="transmembrane region" description="Helical" evidence="1">
    <location>
        <begin position="235"/>
        <end position="253"/>
    </location>
</feature>
<keyword evidence="3" id="KW-1185">Reference proteome</keyword>
<feature type="transmembrane region" description="Helical" evidence="1">
    <location>
        <begin position="116"/>
        <end position="141"/>
    </location>
</feature>
<evidence type="ECO:0000313" key="2">
    <source>
        <dbReference type="EMBL" id="CUJ98692.1"/>
    </source>
</evidence>
<feature type="transmembrane region" description="Helical" evidence="1">
    <location>
        <begin position="37"/>
        <end position="57"/>
    </location>
</feature>
<keyword evidence="1" id="KW-0812">Transmembrane</keyword>
<organism evidence="2 3">
    <name type="scientific">Shimia thalassica</name>
    <dbReference type="NCBI Taxonomy" id="1715693"/>
    <lineage>
        <taxon>Bacteria</taxon>
        <taxon>Pseudomonadati</taxon>
        <taxon>Pseudomonadota</taxon>
        <taxon>Alphaproteobacteria</taxon>
        <taxon>Rhodobacterales</taxon>
        <taxon>Roseobacteraceae</taxon>
    </lineage>
</organism>
<keyword evidence="1" id="KW-0472">Membrane</keyword>
<dbReference type="Pfam" id="PF09955">
    <property type="entry name" value="DUF2189"/>
    <property type="match status" value="1"/>
</dbReference>
<gene>
    <name evidence="2" type="ORF">PH7735_02111</name>
</gene>
<feature type="transmembrane region" description="Helical" evidence="1">
    <location>
        <begin position="161"/>
        <end position="189"/>
    </location>
</feature>
<reference evidence="3" key="1">
    <citation type="submission" date="2015-09" db="EMBL/GenBank/DDBJ databases">
        <authorList>
            <person name="Rodrigo-Torres Lidia"/>
            <person name="Arahal R.David."/>
        </authorList>
    </citation>
    <scope>NUCLEOTIDE SEQUENCE [LARGE SCALE GENOMIC DNA]</scope>
    <source>
        <strain evidence="3">CECT 7735</strain>
    </source>
</reference>